<keyword evidence="11" id="KW-1185">Reference proteome</keyword>
<feature type="transmembrane region" description="Helical" evidence="7">
    <location>
        <begin position="177"/>
        <end position="196"/>
    </location>
</feature>
<sequence>MRFFKSKYPGIFLISLMLITLSLITIPKAWGQVQNANSLNNFVSPGDDSAFVQGTVRLDGQELFQISAPRVSNDDNGNPAINRRIRKIENRLLFIINSNFDLNSLQIFYQIKNNLPVIYASWKERERPYEIMTVTSLDAEIDGVDPESHAMELIPIIKEGIFQAKSERQPDFLNRKFAIAFSLFLGISIATALISYRQEQLKKKWKILSENIPSHPLNHDKSKPITDVNSEQSNQEFIEIKKQINWNTFQRQALQILKIIIVYTAFFIILGLFPQTRYYQLILKAINILLIITIFIYLSNRLTLLFIDRFMTALEDSSFFIVNPDVSRRSSLRAYTLAQTLKSIAIVVWLIIWIITILTVLKVNSASILAAGGLISLALSIMFNDLIKDIIAGVFILIDDQFAVGDVITIGQLTGKVENMNLRITQLRNTNGNLITVPNRIITSVENLSNGWSQVDLTLSVEYNTDVDHAIQVINEVAQTMKQDPDWNFYILEPPTVLGVDELNHTGMGIRIFIKTQPLQQWPVAREYRRRLKIAFDQHQISIGIPQQNIQLTNSHRINQ</sequence>
<evidence type="ECO:0000259" key="9">
    <source>
        <dbReference type="Pfam" id="PF21082"/>
    </source>
</evidence>
<dbReference type="InterPro" id="IPR049278">
    <property type="entry name" value="MS_channel_C"/>
</dbReference>
<dbReference type="InterPro" id="IPR006685">
    <property type="entry name" value="MscS_channel_2nd"/>
</dbReference>
<dbReference type="RefSeq" id="WP_072721035.1">
    <property type="nucleotide sequence ID" value="NZ_LN889812.1"/>
</dbReference>
<dbReference type="InterPro" id="IPR011066">
    <property type="entry name" value="MscS_channel_C_sf"/>
</dbReference>
<feature type="transmembrane region" description="Helical" evidence="7">
    <location>
        <begin position="343"/>
        <end position="361"/>
    </location>
</feature>
<evidence type="ECO:0000313" key="10">
    <source>
        <dbReference type="EMBL" id="CUR34494.1"/>
    </source>
</evidence>
<reference evidence="11" key="1">
    <citation type="submission" date="2015-10" db="EMBL/GenBank/DDBJ databases">
        <authorList>
            <person name="Regsiter A."/>
            <person name="william w."/>
        </authorList>
    </citation>
    <scope>NUCLEOTIDE SEQUENCE [LARGE SCALE GENOMIC DNA]</scope>
</reference>
<dbReference type="InterPro" id="IPR023408">
    <property type="entry name" value="MscS_beta-dom_sf"/>
</dbReference>
<dbReference type="Gene3D" id="2.30.30.60">
    <property type="match status" value="1"/>
</dbReference>
<dbReference type="Pfam" id="PF21082">
    <property type="entry name" value="MS_channel_3rd"/>
    <property type="match status" value="1"/>
</dbReference>
<dbReference type="InterPro" id="IPR045276">
    <property type="entry name" value="YbiO_bact"/>
</dbReference>
<dbReference type="GO" id="GO:0008381">
    <property type="term" value="F:mechanosensitive monoatomic ion channel activity"/>
    <property type="evidence" value="ECO:0007669"/>
    <property type="project" value="InterPro"/>
</dbReference>
<dbReference type="AlphaFoldDB" id="A0A1J1LQH3"/>
<evidence type="ECO:0000256" key="6">
    <source>
        <dbReference type="ARBA" id="ARBA00023136"/>
    </source>
</evidence>
<dbReference type="Gene3D" id="3.30.70.100">
    <property type="match status" value="1"/>
</dbReference>
<dbReference type="PANTHER" id="PTHR30460:SF0">
    <property type="entry name" value="MODERATE CONDUCTANCE MECHANOSENSITIVE CHANNEL YBIO"/>
    <property type="match status" value="1"/>
</dbReference>
<dbReference type="SUPFAM" id="SSF50182">
    <property type="entry name" value="Sm-like ribonucleoproteins"/>
    <property type="match status" value="1"/>
</dbReference>
<dbReference type="FunFam" id="2.30.30.60:FF:000001">
    <property type="entry name" value="MscS Mechanosensitive ion channel"/>
    <property type="match status" value="1"/>
</dbReference>
<organism evidence="10 11">
    <name type="scientific">Planktothrix tepida PCC 9214</name>
    <dbReference type="NCBI Taxonomy" id="671072"/>
    <lineage>
        <taxon>Bacteria</taxon>
        <taxon>Bacillati</taxon>
        <taxon>Cyanobacteriota</taxon>
        <taxon>Cyanophyceae</taxon>
        <taxon>Oscillatoriophycideae</taxon>
        <taxon>Oscillatoriales</taxon>
        <taxon>Microcoleaceae</taxon>
        <taxon>Planktothrix</taxon>
    </lineage>
</organism>
<evidence type="ECO:0000256" key="1">
    <source>
        <dbReference type="ARBA" id="ARBA00004651"/>
    </source>
</evidence>
<comment type="subcellular location">
    <subcellularLocation>
        <location evidence="1">Cell membrane</location>
        <topology evidence="1">Multi-pass membrane protein</topology>
    </subcellularLocation>
</comment>
<dbReference type="OrthoDB" id="9809206at2"/>
<feature type="transmembrane region" description="Helical" evidence="7">
    <location>
        <begin position="256"/>
        <end position="273"/>
    </location>
</feature>
<keyword evidence="5 7" id="KW-1133">Transmembrane helix</keyword>
<evidence type="ECO:0000313" key="11">
    <source>
        <dbReference type="Proteomes" id="UP000184315"/>
    </source>
</evidence>
<evidence type="ECO:0000256" key="4">
    <source>
        <dbReference type="ARBA" id="ARBA00022692"/>
    </source>
</evidence>
<dbReference type="SUPFAM" id="SSF82689">
    <property type="entry name" value="Mechanosensitive channel protein MscS (YggB), C-terminal domain"/>
    <property type="match status" value="1"/>
</dbReference>
<dbReference type="Pfam" id="PF00924">
    <property type="entry name" value="MS_channel_2nd"/>
    <property type="match status" value="1"/>
</dbReference>
<dbReference type="Gene3D" id="1.10.287.1260">
    <property type="match status" value="1"/>
</dbReference>
<keyword evidence="4 7" id="KW-0812">Transmembrane</keyword>
<feature type="domain" description="Mechanosensitive ion channel MscS" evidence="8">
    <location>
        <begin position="385"/>
        <end position="449"/>
    </location>
</feature>
<proteinExistence type="inferred from homology"/>
<accession>A0A1J1LQH3</accession>
<dbReference type="GO" id="GO:0005886">
    <property type="term" value="C:plasma membrane"/>
    <property type="evidence" value="ECO:0007669"/>
    <property type="project" value="UniProtKB-SubCell"/>
</dbReference>
<dbReference type="EMBL" id="CZDF01000171">
    <property type="protein sequence ID" value="CUR34494.1"/>
    <property type="molecule type" value="Genomic_DNA"/>
</dbReference>
<keyword evidence="6 7" id="KW-0472">Membrane</keyword>
<dbReference type="InterPro" id="IPR010920">
    <property type="entry name" value="LSM_dom_sf"/>
</dbReference>
<dbReference type="PANTHER" id="PTHR30460">
    <property type="entry name" value="MODERATE CONDUCTANCE MECHANOSENSITIVE CHANNEL YBIO"/>
    <property type="match status" value="1"/>
</dbReference>
<evidence type="ECO:0000256" key="7">
    <source>
        <dbReference type="SAM" id="Phobius"/>
    </source>
</evidence>
<name>A0A1J1LQH3_9CYAN</name>
<feature type="transmembrane region" description="Helical" evidence="7">
    <location>
        <begin position="279"/>
        <end position="299"/>
    </location>
</feature>
<evidence type="ECO:0000256" key="5">
    <source>
        <dbReference type="ARBA" id="ARBA00022989"/>
    </source>
</evidence>
<dbReference type="STRING" id="671072.PL9214640501"/>
<feature type="transmembrane region" description="Helical" evidence="7">
    <location>
        <begin position="367"/>
        <end position="387"/>
    </location>
</feature>
<comment type="similarity">
    <text evidence="2">Belongs to the MscS (TC 1.A.23) family.</text>
</comment>
<evidence type="ECO:0000259" key="8">
    <source>
        <dbReference type="Pfam" id="PF00924"/>
    </source>
</evidence>
<gene>
    <name evidence="10" type="ORF">PL9214640501</name>
</gene>
<dbReference type="Proteomes" id="UP000184315">
    <property type="component" value="Unassembled WGS sequence"/>
</dbReference>
<protein>
    <submittedName>
        <fullName evidence="10">Putative Mechanosensitive ion channel</fullName>
    </submittedName>
</protein>
<evidence type="ECO:0000256" key="2">
    <source>
        <dbReference type="ARBA" id="ARBA00008017"/>
    </source>
</evidence>
<feature type="domain" description="Mechanosensitive ion channel MscS C-terminal" evidence="9">
    <location>
        <begin position="455"/>
        <end position="543"/>
    </location>
</feature>
<keyword evidence="3" id="KW-1003">Cell membrane</keyword>
<evidence type="ECO:0000256" key="3">
    <source>
        <dbReference type="ARBA" id="ARBA00022475"/>
    </source>
</evidence>